<organism evidence="1">
    <name type="scientific">marine metagenome</name>
    <dbReference type="NCBI Taxonomy" id="408172"/>
    <lineage>
        <taxon>unclassified sequences</taxon>
        <taxon>metagenomes</taxon>
        <taxon>ecological metagenomes</taxon>
    </lineage>
</organism>
<dbReference type="EMBL" id="UINC01116402">
    <property type="protein sequence ID" value="SVC88120.1"/>
    <property type="molecule type" value="Genomic_DNA"/>
</dbReference>
<feature type="non-terminal residue" evidence="1">
    <location>
        <position position="234"/>
    </location>
</feature>
<evidence type="ECO:0000313" key="1">
    <source>
        <dbReference type="EMBL" id="SVC88120.1"/>
    </source>
</evidence>
<reference evidence="1" key="1">
    <citation type="submission" date="2018-05" db="EMBL/GenBank/DDBJ databases">
        <authorList>
            <person name="Lanie J.A."/>
            <person name="Ng W.-L."/>
            <person name="Kazmierczak K.M."/>
            <person name="Andrzejewski T.M."/>
            <person name="Davidsen T.M."/>
            <person name="Wayne K.J."/>
            <person name="Tettelin H."/>
            <person name="Glass J.I."/>
            <person name="Rusch D."/>
            <person name="Podicherti R."/>
            <person name="Tsui H.-C.T."/>
            <person name="Winkler M.E."/>
        </authorList>
    </citation>
    <scope>NUCLEOTIDE SEQUENCE</scope>
</reference>
<proteinExistence type="predicted"/>
<gene>
    <name evidence="1" type="ORF">METZ01_LOCUS340974</name>
</gene>
<dbReference type="AlphaFoldDB" id="A0A382QT90"/>
<accession>A0A382QT90</accession>
<protein>
    <submittedName>
        <fullName evidence="1">Uncharacterized protein</fullName>
    </submittedName>
</protein>
<sequence length="234" mass="26347">MNDPKLQNNIIYSNNFSKNLFLVLGMACMAFSAQVTVEEAASKWISHSKSTAISDGVAIDFHPSEILDIIAREGHSLPENIKADLIELGFDFSGEIVSRGRPILENPQFVDSDFGLFRFHYTTTGDHAVLPEDDDNNDIPDYVEMMVASFDDVYVIDFDRENYTPPPSDSWYYNQDNGGSGKYDVYIFDLGDGIYGYVQGENYAQNFSEITRGDNENSPDMEENNAVVSYMAMR</sequence>
<name>A0A382QT90_9ZZZZ</name>